<dbReference type="InterPro" id="IPR050316">
    <property type="entry name" value="Tyrosinase/Hemocyanin"/>
</dbReference>
<dbReference type="Gene3D" id="1.10.1280.10">
    <property type="entry name" value="Di-copper center containing domain from catechol oxidase"/>
    <property type="match status" value="2"/>
</dbReference>
<evidence type="ECO:0000259" key="2">
    <source>
        <dbReference type="Pfam" id="PF00264"/>
    </source>
</evidence>
<keyword evidence="1" id="KW-0479">Metal-binding</keyword>
<dbReference type="Pfam" id="PF00264">
    <property type="entry name" value="Tyrosinase"/>
    <property type="match status" value="1"/>
</dbReference>
<dbReference type="EMBL" id="JAQQWI010000018">
    <property type="protein sequence ID" value="KAK8000964.1"/>
    <property type="molecule type" value="Genomic_DNA"/>
</dbReference>
<name>A0ABR1R5G1_9PEZI</name>
<proteinExistence type="predicted"/>
<evidence type="ECO:0000256" key="1">
    <source>
        <dbReference type="ARBA" id="ARBA00022723"/>
    </source>
</evidence>
<evidence type="ECO:0000313" key="4">
    <source>
        <dbReference type="Proteomes" id="UP001396898"/>
    </source>
</evidence>
<dbReference type="InterPro" id="IPR002227">
    <property type="entry name" value="Tyrosinase_Cu-bd"/>
</dbReference>
<comment type="caution">
    <text evidence="3">The sequence shown here is derived from an EMBL/GenBank/DDBJ whole genome shotgun (WGS) entry which is preliminary data.</text>
</comment>
<evidence type="ECO:0000313" key="3">
    <source>
        <dbReference type="EMBL" id="KAK8000964.1"/>
    </source>
</evidence>
<dbReference type="PANTHER" id="PTHR11474">
    <property type="entry name" value="TYROSINASE FAMILY MEMBER"/>
    <property type="match status" value="1"/>
</dbReference>
<accession>A0ABR1R5G1</accession>
<sequence length="403" mass="44539">MKFSQVAGLAALANGVIRAKAIQARDYDVSTAEHDFKQLVASIEEKASAELRNNDKSSGCTAENINYRQEFGDLSKDQRLDYTQAVLCLMSLPANTPSDYAPGAKSRYDDFIITHINHTLDAHYTGNFMAWHRWFIYTYETALRDECGYNGYQPYWDWPKYASAPQDSPIFNGDPYSMGGNGEWDPDLPPSVVGPPEGVPGVHSTLPRGLGGGFVTTGPFANMTINVGPIALASNNSPPNPQADGLGYNPRPLKRDVGPAVNERFANWTTVWGEYLPSLTGWKERKDRSIILTALNKISSTSRTLRNIAFCPREDSTTARLVLMAAVTTLSMAIPAVTWQAMDPENRNLQLDDGPYGHITWNNDPVSRLTTLDDVINIGWAGPETTMREMMSTTGGTLCYFYK</sequence>
<dbReference type="InterPro" id="IPR008922">
    <property type="entry name" value="Di-copper_centre_dom_sf"/>
</dbReference>
<gene>
    <name evidence="3" type="ORF">PG991_013186</name>
</gene>
<reference evidence="3 4" key="1">
    <citation type="submission" date="2023-01" db="EMBL/GenBank/DDBJ databases">
        <title>Analysis of 21 Apiospora genomes using comparative genomics revels a genus with tremendous synthesis potential of carbohydrate active enzymes and secondary metabolites.</title>
        <authorList>
            <person name="Sorensen T."/>
        </authorList>
    </citation>
    <scope>NUCLEOTIDE SEQUENCE [LARGE SCALE GENOMIC DNA]</scope>
    <source>
        <strain evidence="3 4">CBS 20057</strain>
    </source>
</reference>
<dbReference type="PANTHER" id="PTHR11474:SF116">
    <property type="entry name" value="TYROSINASE"/>
    <property type="match status" value="1"/>
</dbReference>
<organism evidence="3 4">
    <name type="scientific">Apiospora marii</name>
    <dbReference type="NCBI Taxonomy" id="335849"/>
    <lineage>
        <taxon>Eukaryota</taxon>
        <taxon>Fungi</taxon>
        <taxon>Dikarya</taxon>
        <taxon>Ascomycota</taxon>
        <taxon>Pezizomycotina</taxon>
        <taxon>Sordariomycetes</taxon>
        <taxon>Xylariomycetidae</taxon>
        <taxon>Amphisphaeriales</taxon>
        <taxon>Apiosporaceae</taxon>
        <taxon>Apiospora</taxon>
    </lineage>
</organism>
<keyword evidence="4" id="KW-1185">Reference proteome</keyword>
<protein>
    <recommendedName>
        <fullName evidence="2">Tyrosinase copper-binding domain-containing protein</fullName>
    </recommendedName>
</protein>
<dbReference type="Proteomes" id="UP001396898">
    <property type="component" value="Unassembled WGS sequence"/>
</dbReference>
<dbReference type="SUPFAM" id="SSF48056">
    <property type="entry name" value="Di-copper centre-containing domain"/>
    <property type="match status" value="1"/>
</dbReference>
<feature type="domain" description="Tyrosinase copper-binding" evidence="2">
    <location>
        <begin position="105"/>
        <end position="272"/>
    </location>
</feature>